<keyword evidence="2" id="KW-1185">Reference proteome</keyword>
<comment type="caution">
    <text evidence="1">The sequence shown here is derived from an EMBL/GenBank/DDBJ whole genome shotgun (WGS) entry which is preliminary data.</text>
</comment>
<protein>
    <submittedName>
        <fullName evidence="1">Uncharacterized protein</fullName>
    </submittedName>
</protein>
<gene>
    <name evidence="1" type="ORF">TCAL_11526</name>
</gene>
<proteinExistence type="predicted"/>
<accession>A0A553P7C9</accession>
<dbReference type="Proteomes" id="UP000318571">
    <property type="component" value="Chromosome 3"/>
</dbReference>
<evidence type="ECO:0000313" key="2">
    <source>
        <dbReference type="Proteomes" id="UP000318571"/>
    </source>
</evidence>
<dbReference type="AlphaFoldDB" id="A0A553P7C9"/>
<name>A0A553P7C9_TIGCA</name>
<evidence type="ECO:0000313" key="1">
    <source>
        <dbReference type="EMBL" id="TRY73587.1"/>
    </source>
</evidence>
<reference evidence="1 2" key="1">
    <citation type="journal article" date="2018" name="Nat. Ecol. Evol.">
        <title>Genomic signatures of mitonuclear coevolution across populations of Tigriopus californicus.</title>
        <authorList>
            <person name="Barreto F.S."/>
            <person name="Watson E.T."/>
            <person name="Lima T.G."/>
            <person name="Willett C.S."/>
            <person name="Edmands S."/>
            <person name="Li W."/>
            <person name="Burton R.S."/>
        </authorList>
    </citation>
    <scope>NUCLEOTIDE SEQUENCE [LARGE SCALE GENOMIC DNA]</scope>
    <source>
        <strain evidence="1 2">San Diego</strain>
    </source>
</reference>
<sequence length="23" mass="2439">MKPVKPILGVTMLLTQSAQTNAP</sequence>
<dbReference type="EMBL" id="VCGU01000007">
    <property type="protein sequence ID" value="TRY73587.1"/>
    <property type="molecule type" value="Genomic_DNA"/>
</dbReference>
<organism evidence="1 2">
    <name type="scientific">Tigriopus californicus</name>
    <name type="common">Marine copepod</name>
    <dbReference type="NCBI Taxonomy" id="6832"/>
    <lineage>
        <taxon>Eukaryota</taxon>
        <taxon>Metazoa</taxon>
        <taxon>Ecdysozoa</taxon>
        <taxon>Arthropoda</taxon>
        <taxon>Crustacea</taxon>
        <taxon>Multicrustacea</taxon>
        <taxon>Hexanauplia</taxon>
        <taxon>Copepoda</taxon>
        <taxon>Harpacticoida</taxon>
        <taxon>Harpacticidae</taxon>
        <taxon>Tigriopus</taxon>
    </lineage>
</organism>